<gene>
    <name evidence="3" type="ORF">F7O84_04725</name>
</gene>
<evidence type="ECO:0000313" key="4">
    <source>
        <dbReference type="Proteomes" id="UP000461768"/>
    </source>
</evidence>
<evidence type="ECO:0000313" key="3">
    <source>
        <dbReference type="EMBL" id="KAB1439696.1"/>
    </source>
</evidence>
<dbReference type="InterPro" id="IPR050490">
    <property type="entry name" value="Bact_solute-bd_prot1"/>
</dbReference>
<dbReference type="Gene3D" id="3.40.190.10">
    <property type="entry name" value="Periplasmic binding protein-like II"/>
    <property type="match status" value="2"/>
</dbReference>
<reference evidence="3 4" key="2">
    <citation type="submission" date="2020-02" db="EMBL/GenBank/DDBJ databases">
        <title>Candidatus Galacturonibacter soehngenii shows hetero-acetogenic catabolism of galacturonic acid but lacks a canonical carbon monoxide dehydrogenase/acetyl-CoA synthase complex.</title>
        <authorList>
            <person name="Diender M."/>
            <person name="Stouten G.R."/>
            <person name="Petersen J.F."/>
            <person name="Nielsen P.H."/>
            <person name="Dueholm M.S."/>
            <person name="Pronk J.T."/>
            <person name="Van Loosdrecht M.C.M."/>
        </authorList>
    </citation>
    <scope>NUCLEOTIDE SEQUENCE [LARGE SCALE GENOMIC DNA]</scope>
    <source>
        <strain evidence="3">GalUA</strain>
    </source>
</reference>
<proteinExistence type="predicted"/>
<evidence type="ECO:0000256" key="1">
    <source>
        <dbReference type="SAM" id="MobiDB-lite"/>
    </source>
</evidence>
<protein>
    <submittedName>
        <fullName evidence="3">Extracellular solute-binding protein</fullName>
    </submittedName>
</protein>
<dbReference type="OrthoDB" id="41208at2"/>
<dbReference type="AlphaFoldDB" id="A0A7V7QM37"/>
<dbReference type="PROSITE" id="PS51257">
    <property type="entry name" value="PROKAR_LIPOPROTEIN"/>
    <property type="match status" value="1"/>
</dbReference>
<dbReference type="Pfam" id="PF01547">
    <property type="entry name" value="SBP_bac_1"/>
    <property type="match status" value="1"/>
</dbReference>
<dbReference type="InterPro" id="IPR006059">
    <property type="entry name" value="SBP"/>
</dbReference>
<keyword evidence="2" id="KW-0732">Signal</keyword>
<comment type="caution">
    <text evidence="3">The sequence shown here is derived from an EMBL/GenBank/DDBJ whole genome shotgun (WGS) entry which is preliminary data.</text>
</comment>
<feature type="compositionally biased region" description="Basic and acidic residues" evidence="1">
    <location>
        <begin position="32"/>
        <end position="46"/>
    </location>
</feature>
<organism evidence="3 4">
    <name type="scientific">Candidatus Galacturonatibacter soehngenii</name>
    <dbReference type="NCBI Taxonomy" id="2307010"/>
    <lineage>
        <taxon>Bacteria</taxon>
        <taxon>Bacillati</taxon>
        <taxon>Bacillota</taxon>
        <taxon>Clostridia</taxon>
        <taxon>Lachnospirales</taxon>
        <taxon>Lachnospiraceae</taxon>
        <taxon>Candidatus Galacturonatibacter</taxon>
    </lineage>
</organism>
<reference evidence="3 4" key="1">
    <citation type="submission" date="2019-09" db="EMBL/GenBank/DDBJ databases">
        <authorList>
            <person name="Valk L.C."/>
        </authorList>
    </citation>
    <scope>NUCLEOTIDE SEQUENCE [LARGE SCALE GENOMIC DNA]</scope>
    <source>
        <strain evidence="3">GalUA</strain>
    </source>
</reference>
<dbReference type="SUPFAM" id="SSF53850">
    <property type="entry name" value="Periplasmic binding protein-like II"/>
    <property type="match status" value="1"/>
</dbReference>
<keyword evidence="4" id="KW-1185">Reference proteome</keyword>
<name>A0A7V7QM37_9FIRM</name>
<sequence length="445" mass="48144">MKKKLLHALISLTVTASLLAGCSPSSSDTIAETDKKEEVKENTDKAVDTGDATKETTLTLWSIATESDSFHHAYIQAIADFEAANPGIKIKMETFENQSYKTKIKSAVAANELPDIFYTWGGGFSKSFVESGKVLPLDEYYTGDYQTQLPKAALTYATYEDKLYGTTFTTPVSVLFYNKKMFQENNVKVPETFDDLVAACNAFKEKGITPIGISAKDTWVLAMTHDALTLKSVGPDKLSKALTKNGQSYDDPDFLDSATKFRQLVEMGAYSDGAAGLSNDEATATFYSGKVPMFISGSFLAGSIQDNADNPEDFDAVSVPVCSENAKATDFMGGAVDTLMVNAGSENKDLAAKAAFELARSISKYGYLDGAGIAAWEKDYDDSSVNALSKKIADYAAKATSFTIWFDTLMDADDAGEYLSLLQQLYSGDLTPEDFTKAMASQLGN</sequence>
<dbReference type="EMBL" id="WAGX01000004">
    <property type="protein sequence ID" value="KAB1439696.1"/>
    <property type="molecule type" value="Genomic_DNA"/>
</dbReference>
<feature type="region of interest" description="Disordered" evidence="1">
    <location>
        <begin position="25"/>
        <end position="46"/>
    </location>
</feature>
<dbReference type="Proteomes" id="UP000461768">
    <property type="component" value="Unassembled WGS sequence"/>
</dbReference>
<dbReference type="PANTHER" id="PTHR43649">
    <property type="entry name" value="ARABINOSE-BINDING PROTEIN-RELATED"/>
    <property type="match status" value="1"/>
</dbReference>
<dbReference type="RefSeq" id="WP_151142460.1">
    <property type="nucleotide sequence ID" value="NZ_WAGX01000004.1"/>
</dbReference>
<feature type="signal peptide" evidence="2">
    <location>
        <begin position="1"/>
        <end position="20"/>
    </location>
</feature>
<accession>A0A7V7QM37</accession>
<feature type="chain" id="PRO_5039399808" evidence="2">
    <location>
        <begin position="21"/>
        <end position="445"/>
    </location>
</feature>
<evidence type="ECO:0000256" key="2">
    <source>
        <dbReference type="SAM" id="SignalP"/>
    </source>
</evidence>